<dbReference type="InterPro" id="IPR010982">
    <property type="entry name" value="Lambda_DNA-bd_dom_sf"/>
</dbReference>
<evidence type="ECO:0000256" key="1">
    <source>
        <dbReference type="ARBA" id="ARBA00023015"/>
    </source>
</evidence>
<organism evidence="5 6">
    <name type="scientific">Streptomyces thermoviolaceus subsp. thermoviolaceus</name>
    <dbReference type="NCBI Taxonomy" id="66860"/>
    <lineage>
        <taxon>Bacteria</taxon>
        <taxon>Bacillati</taxon>
        <taxon>Actinomycetota</taxon>
        <taxon>Actinomycetes</taxon>
        <taxon>Kitasatosporales</taxon>
        <taxon>Streptomycetaceae</taxon>
        <taxon>Streptomyces</taxon>
    </lineage>
</organism>
<evidence type="ECO:0000256" key="2">
    <source>
        <dbReference type="ARBA" id="ARBA00023125"/>
    </source>
</evidence>
<reference evidence="5 6" key="1">
    <citation type="submission" date="2020-03" db="EMBL/GenBank/DDBJ databases">
        <title>WGS of actinomycetes isolated from Thailand.</title>
        <authorList>
            <person name="Thawai C."/>
        </authorList>
    </citation>
    <scope>NUCLEOTIDE SEQUENCE [LARGE SCALE GENOMIC DNA]</scope>
    <source>
        <strain evidence="5 6">NBRC 13905</strain>
    </source>
</reference>
<comment type="caution">
    <text evidence="5">The sequence shown here is derived from an EMBL/GenBank/DDBJ whole genome shotgun (WGS) entry which is preliminary data.</text>
</comment>
<dbReference type="SMART" id="SM00354">
    <property type="entry name" value="HTH_LACI"/>
    <property type="match status" value="1"/>
</dbReference>
<dbReference type="PANTHER" id="PTHR30146">
    <property type="entry name" value="LACI-RELATED TRANSCRIPTIONAL REPRESSOR"/>
    <property type="match status" value="1"/>
</dbReference>
<dbReference type="PANTHER" id="PTHR30146:SF153">
    <property type="entry name" value="LACTOSE OPERON REPRESSOR"/>
    <property type="match status" value="1"/>
</dbReference>
<feature type="domain" description="HTH lacI-type" evidence="4">
    <location>
        <begin position="7"/>
        <end position="60"/>
    </location>
</feature>
<dbReference type="EMBL" id="JAATEL010000009">
    <property type="protein sequence ID" value="NJP14886.1"/>
    <property type="molecule type" value="Genomic_DNA"/>
</dbReference>
<dbReference type="CDD" id="cd01392">
    <property type="entry name" value="HTH_LacI"/>
    <property type="match status" value="1"/>
</dbReference>
<sequence length="334" mass="36280">MGRRRTVTSVQIAREAGVAQSTVSRVLNGGSVSEETRRRVLDVVAKYDFQPSQAARSLVGTRSGLIGVVIRDLTNPFYPVMVKAVERVLHQQGLRLSLVTDVMTPEEGLALLRREGVDGVVFTSAVQDDPLAHRMLKHDIPVVLCHRTLEDFPADQVEADNATAGRLAADHLLSLGHRHVGMVCGSAGASTAQQRGAAFRDRLRAHGDVTLTEVDGDYDYATAYGAVRTLLSGDRRPTALFCHNDIMAYAALNAAAAAGVRVPDELSVVGCDDVPLSAWERIDLTTVRQPLERIAQVGVELLVQRLDEPDLPPRREVLPVEFVERSTTAPASRI</sequence>
<dbReference type="RefSeq" id="WP_168131485.1">
    <property type="nucleotide sequence ID" value="NZ_BMVZ01000013.1"/>
</dbReference>
<keyword evidence="2" id="KW-0238">DNA-binding</keyword>
<evidence type="ECO:0000256" key="3">
    <source>
        <dbReference type="ARBA" id="ARBA00023163"/>
    </source>
</evidence>
<dbReference type="SUPFAM" id="SSF53822">
    <property type="entry name" value="Periplasmic binding protein-like I"/>
    <property type="match status" value="1"/>
</dbReference>
<dbReference type="InterPro" id="IPR000843">
    <property type="entry name" value="HTH_LacI"/>
</dbReference>
<keyword evidence="6" id="KW-1185">Reference proteome</keyword>
<dbReference type="InterPro" id="IPR046335">
    <property type="entry name" value="LacI/GalR-like_sensor"/>
</dbReference>
<dbReference type="CDD" id="cd06278">
    <property type="entry name" value="PBP1_LacI-like"/>
    <property type="match status" value="1"/>
</dbReference>
<dbReference type="Pfam" id="PF00356">
    <property type="entry name" value="LacI"/>
    <property type="match status" value="1"/>
</dbReference>
<evidence type="ECO:0000313" key="6">
    <source>
        <dbReference type="Proteomes" id="UP000635996"/>
    </source>
</evidence>
<dbReference type="Gene3D" id="3.40.50.2300">
    <property type="match status" value="2"/>
</dbReference>
<dbReference type="Gene3D" id="1.10.260.40">
    <property type="entry name" value="lambda repressor-like DNA-binding domains"/>
    <property type="match status" value="1"/>
</dbReference>
<gene>
    <name evidence="5" type="ORF">HCJ95_11415</name>
</gene>
<accession>A0ABX0YUG5</accession>
<dbReference type="Pfam" id="PF13377">
    <property type="entry name" value="Peripla_BP_3"/>
    <property type="match status" value="1"/>
</dbReference>
<keyword evidence="1" id="KW-0805">Transcription regulation</keyword>
<dbReference type="SUPFAM" id="SSF47413">
    <property type="entry name" value="lambda repressor-like DNA-binding domains"/>
    <property type="match status" value="1"/>
</dbReference>
<dbReference type="Proteomes" id="UP000635996">
    <property type="component" value="Unassembled WGS sequence"/>
</dbReference>
<name>A0ABX0YUG5_STRTL</name>
<evidence type="ECO:0000313" key="5">
    <source>
        <dbReference type="EMBL" id="NJP14886.1"/>
    </source>
</evidence>
<dbReference type="PROSITE" id="PS50932">
    <property type="entry name" value="HTH_LACI_2"/>
    <property type="match status" value="1"/>
</dbReference>
<keyword evidence="3" id="KW-0804">Transcription</keyword>
<protein>
    <submittedName>
        <fullName evidence="5">LacI family transcriptional regulator</fullName>
    </submittedName>
</protein>
<dbReference type="InterPro" id="IPR028082">
    <property type="entry name" value="Peripla_BP_I"/>
</dbReference>
<evidence type="ECO:0000259" key="4">
    <source>
        <dbReference type="PROSITE" id="PS50932"/>
    </source>
</evidence>
<proteinExistence type="predicted"/>